<organism evidence="1 2">
    <name type="scientific">Halalkalicoccus paucihalophilus</name>
    <dbReference type="NCBI Taxonomy" id="1008153"/>
    <lineage>
        <taxon>Archaea</taxon>
        <taxon>Methanobacteriati</taxon>
        <taxon>Methanobacteriota</taxon>
        <taxon>Stenosarchaea group</taxon>
        <taxon>Halobacteria</taxon>
        <taxon>Halobacteriales</taxon>
        <taxon>Halococcaceae</taxon>
        <taxon>Halalkalicoccus</taxon>
    </lineage>
</organism>
<evidence type="ECO:0000313" key="1">
    <source>
        <dbReference type="EMBL" id="KYH27236.1"/>
    </source>
</evidence>
<comment type="caution">
    <text evidence="1">The sequence shown here is derived from an EMBL/GenBank/DDBJ whole genome shotgun (WGS) entry which is preliminary data.</text>
</comment>
<evidence type="ECO:0000313" key="2">
    <source>
        <dbReference type="Proteomes" id="UP000075321"/>
    </source>
</evidence>
<sequence length="181" mass="19486">MGRFLGRHARRRVDEDVLVGRVGLGFGLLFRPPDGLVDALASLLADLLKRPLVDAPISEISGEALDRVPVLCGLAVLVGPVALGIAHEVAHPSVDLYLQQRRAVAVPRTSDRLPHGVVDRHGVVALDADARHVEPARPAGTVGDVGHAVLGHADRPVVVLDHEDDRQVVNRREVERFEKGP</sequence>
<proteinExistence type="predicted"/>
<accession>A0A151AHT2</accession>
<reference evidence="1 2" key="1">
    <citation type="submission" date="2016-02" db="EMBL/GenBank/DDBJ databases">
        <title>Genome sequence of Halalkalicoccus paucihalophilus DSM 24557.</title>
        <authorList>
            <person name="Poehlein A."/>
            <person name="Daniel R."/>
        </authorList>
    </citation>
    <scope>NUCLEOTIDE SEQUENCE [LARGE SCALE GENOMIC DNA]</scope>
    <source>
        <strain evidence="1 2">DSM 24557</strain>
    </source>
</reference>
<protein>
    <submittedName>
        <fullName evidence="1">Uncharacterized protein</fullName>
    </submittedName>
</protein>
<keyword evidence="2" id="KW-1185">Reference proteome</keyword>
<dbReference type="AlphaFoldDB" id="A0A151AHT2"/>
<dbReference type="EMBL" id="LTAZ01000002">
    <property type="protein sequence ID" value="KYH27236.1"/>
    <property type="molecule type" value="Genomic_DNA"/>
</dbReference>
<gene>
    <name evidence="1" type="ORF">HAPAU_06880</name>
</gene>
<name>A0A151AHT2_9EURY</name>
<dbReference type="Proteomes" id="UP000075321">
    <property type="component" value="Unassembled WGS sequence"/>
</dbReference>